<dbReference type="GO" id="GO:0043590">
    <property type="term" value="C:bacterial nucleoid"/>
    <property type="evidence" value="ECO:0007669"/>
    <property type="project" value="UniProtKB-UniRule"/>
</dbReference>
<comment type="caution">
    <text evidence="3">The sequence shown here is derived from an EMBL/GenBank/DDBJ whole genome shotgun (WGS) entry which is preliminary data.</text>
</comment>
<dbReference type="Proteomes" id="UP000297891">
    <property type="component" value="Unassembled WGS sequence"/>
</dbReference>
<keyword evidence="2" id="KW-0963">Cytoplasm</keyword>
<evidence type="ECO:0000313" key="4">
    <source>
        <dbReference type="Proteomes" id="UP000297891"/>
    </source>
</evidence>
<dbReference type="PANTHER" id="PTHR33449:SF1">
    <property type="entry name" value="NUCLEOID-ASSOCIATED PROTEIN YBAB"/>
    <property type="match status" value="1"/>
</dbReference>
<gene>
    <name evidence="3" type="ORF">EHQ30_05810</name>
</gene>
<evidence type="ECO:0000256" key="1">
    <source>
        <dbReference type="ARBA" id="ARBA00023125"/>
    </source>
</evidence>
<dbReference type="Pfam" id="PF02575">
    <property type="entry name" value="YbaB_DNA_bd"/>
    <property type="match status" value="1"/>
</dbReference>
<dbReference type="HAMAP" id="MF_00274">
    <property type="entry name" value="DNA_YbaB_EbfC"/>
    <property type="match status" value="1"/>
</dbReference>
<dbReference type="InterPro" id="IPR036894">
    <property type="entry name" value="YbaB-like_sf"/>
</dbReference>
<sequence>MGIFDQMKQMREAFSQLGNIKEKQEELSKRLAQIRVTASAGAGMVEVTASADGTLTNLNINPIMFNADDKKMLEDLILSATNEVQRKAKETMAHEMKNVLGFNPSDFEGVFNQIQKDGGFPPV</sequence>
<comment type="subcellular location">
    <subcellularLocation>
        <location evidence="2">Cytoplasm</location>
        <location evidence="2">Nucleoid</location>
    </subcellularLocation>
</comment>
<accession>A0A2M9Y5S8</accession>
<proteinExistence type="inferred from homology"/>
<dbReference type="AlphaFoldDB" id="A0A2M9Y5S8"/>
<dbReference type="InterPro" id="IPR004401">
    <property type="entry name" value="YbaB/EbfC"/>
</dbReference>
<comment type="function">
    <text evidence="2">Binds to DNA and alters its conformation. May be involved in regulation of gene expression, nucleoid organization and DNA protection.</text>
</comment>
<evidence type="ECO:0000256" key="2">
    <source>
        <dbReference type="HAMAP-Rule" id="MF_00274"/>
    </source>
</evidence>
<comment type="similarity">
    <text evidence="2">Belongs to the YbaB/EbfC family.</text>
</comment>
<reference evidence="3" key="1">
    <citation type="journal article" date="2019" name="PLoS Negl. Trop. Dis.">
        <title>Revisiting the worldwide diversity of Leptospira species in the environment.</title>
        <authorList>
            <person name="Vincent A.T."/>
            <person name="Schiettekatte O."/>
            <person name="Bourhy P."/>
            <person name="Veyrier F.J."/>
            <person name="Picardeau M."/>
        </authorList>
    </citation>
    <scope>NUCLEOTIDE SEQUENCE [LARGE SCALE GENOMIC DNA]</scope>
    <source>
        <strain evidence="3">201800277</strain>
    </source>
</reference>
<dbReference type="SUPFAM" id="SSF82607">
    <property type="entry name" value="YbaB-like"/>
    <property type="match status" value="1"/>
</dbReference>
<dbReference type="GO" id="GO:0005829">
    <property type="term" value="C:cytosol"/>
    <property type="evidence" value="ECO:0007669"/>
    <property type="project" value="TreeGrafter"/>
</dbReference>
<dbReference type="EMBL" id="RQFP01000001">
    <property type="protein sequence ID" value="TGK96134.1"/>
    <property type="molecule type" value="Genomic_DNA"/>
</dbReference>
<comment type="subunit">
    <text evidence="2">Homodimer.</text>
</comment>
<evidence type="ECO:0000313" key="3">
    <source>
        <dbReference type="EMBL" id="TGK96134.1"/>
    </source>
</evidence>
<keyword evidence="1 2" id="KW-0238">DNA-binding</keyword>
<dbReference type="GO" id="GO:0003677">
    <property type="term" value="F:DNA binding"/>
    <property type="evidence" value="ECO:0007669"/>
    <property type="project" value="UniProtKB-UniRule"/>
</dbReference>
<organism evidence="3 4">
    <name type="scientific">Leptospira brenneri</name>
    <dbReference type="NCBI Taxonomy" id="2023182"/>
    <lineage>
        <taxon>Bacteria</taxon>
        <taxon>Pseudomonadati</taxon>
        <taxon>Spirochaetota</taxon>
        <taxon>Spirochaetia</taxon>
        <taxon>Leptospirales</taxon>
        <taxon>Leptospiraceae</taxon>
        <taxon>Leptospira</taxon>
    </lineage>
</organism>
<dbReference type="PIRSF" id="PIRSF004555">
    <property type="entry name" value="UCP004555"/>
    <property type="match status" value="1"/>
</dbReference>
<keyword evidence="4" id="KW-1185">Reference proteome</keyword>
<protein>
    <recommendedName>
        <fullName evidence="2">Nucleoid-associated protein EHQ30_05810</fullName>
    </recommendedName>
</protein>
<dbReference type="PANTHER" id="PTHR33449">
    <property type="entry name" value="NUCLEOID-ASSOCIATED PROTEIN YBAB"/>
    <property type="match status" value="1"/>
</dbReference>
<dbReference type="NCBIfam" id="TIGR00103">
    <property type="entry name" value="DNA_YbaB_EbfC"/>
    <property type="match status" value="1"/>
</dbReference>
<dbReference type="Gene3D" id="3.30.1310.10">
    <property type="entry name" value="Nucleoid-associated protein YbaB-like domain"/>
    <property type="match status" value="1"/>
</dbReference>
<dbReference type="OrthoDB" id="337929at2"/>
<name>A0A2M9Y5S8_9LEPT</name>